<proteinExistence type="predicted"/>
<evidence type="ECO:0000256" key="4">
    <source>
        <dbReference type="ARBA" id="ARBA00022679"/>
    </source>
</evidence>
<keyword evidence="5" id="KW-0547">Nucleotide-binding</keyword>
<keyword evidence="11" id="KW-1185">Reference proteome</keyword>
<dbReference type="SMART" id="SM00387">
    <property type="entry name" value="HATPase_c"/>
    <property type="match status" value="1"/>
</dbReference>
<dbReference type="CDD" id="cd00082">
    <property type="entry name" value="HisKA"/>
    <property type="match status" value="1"/>
</dbReference>
<dbReference type="SUPFAM" id="SSF47384">
    <property type="entry name" value="Homodimeric domain of signal transducing histidine kinase"/>
    <property type="match status" value="1"/>
</dbReference>
<dbReference type="InterPro" id="IPR036097">
    <property type="entry name" value="HisK_dim/P_sf"/>
</dbReference>
<dbReference type="Gene3D" id="3.30.565.10">
    <property type="entry name" value="Histidine kinase-like ATPase, C-terminal domain"/>
    <property type="match status" value="1"/>
</dbReference>
<keyword evidence="4 10" id="KW-0808">Transferase</keyword>
<keyword evidence="8" id="KW-0902">Two-component regulatory system</keyword>
<dbReference type="InterPro" id="IPR005467">
    <property type="entry name" value="His_kinase_dom"/>
</dbReference>
<dbReference type="Gene3D" id="1.10.287.130">
    <property type="match status" value="1"/>
</dbReference>
<dbReference type="InterPro" id="IPR036890">
    <property type="entry name" value="HATPase_C_sf"/>
</dbReference>
<evidence type="ECO:0000259" key="9">
    <source>
        <dbReference type="PROSITE" id="PS50109"/>
    </source>
</evidence>
<dbReference type="Proteomes" id="UP001153050">
    <property type="component" value="Unassembled WGS sequence"/>
</dbReference>
<feature type="domain" description="Histidine kinase" evidence="9">
    <location>
        <begin position="10"/>
        <end position="223"/>
    </location>
</feature>
<evidence type="ECO:0000256" key="3">
    <source>
        <dbReference type="ARBA" id="ARBA00022553"/>
    </source>
</evidence>
<sequence length="238" mass="26214">MTTINALTSSIAHEVNQPLGAIVTNAHVALRWLARQPPNLEEAREALEQIGKDGHRASEVIGRVRALLKKTATTRERVDLTEQIQDTVALVHGEVLRHRILVRTELAPELPPVAGDRVQVQQVLLNLVMNGIEAMKEVTERPRELWIHRTDESGAVRVAVQDAGVGLDPNSVDRLFETFYTTKPEGMGLAICRSIIEAHGGRLWASANEPRGAVFEFCLPPEKDENAPAATARPMLVL</sequence>
<evidence type="ECO:0000256" key="1">
    <source>
        <dbReference type="ARBA" id="ARBA00000085"/>
    </source>
</evidence>
<evidence type="ECO:0000256" key="6">
    <source>
        <dbReference type="ARBA" id="ARBA00022777"/>
    </source>
</evidence>
<comment type="catalytic activity">
    <reaction evidence="1">
        <text>ATP + protein L-histidine = ADP + protein N-phospho-L-histidine.</text>
        <dbReference type="EC" id="2.7.13.3"/>
    </reaction>
</comment>
<accession>A0ABN8JKJ9</accession>
<dbReference type="SMART" id="SM00388">
    <property type="entry name" value="HisKA"/>
    <property type="match status" value="1"/>
</dbReference>
<dbReference type="EMBL" id="CAKXZT010000102">
    <property type="protein sequence ID" value="CAH2398233.1"/>
    <property type="molecule type" value="Genomic_DNA"/>
</dbReference>
<gene>
    <name evidence="10" type="ORF">MES5069_1900001</name>
</gene>
<evidence type="ECO:0000313" key="10">
    <source>
        <dbReference type="EMBL" id="CAH2398233.1"/>
    </source>
</evidence>
<dbReference type="InterPro" id="IPR003661">
    <property type="entry name" value="HisK_dim/P_dom"/>
</dbReference>
<dbReference type="InterPro" id="IPR004358">
    <property type="entry name" value="Sig_transdc_His_kin-like_C"/>
</dbReference>
<dbReference type="Pfam" id="PF02518">
    <property type="entry name" value="HATPase_c"/>
    <property type="match status" value="1"/>
</dbReference>
<keyword evidence="3" id="KW-0597">Phosphoprotein</keyword>
<reference evidence="10 11" key="1">
    <citation type="submission" date="2022-03" db="EMBL/GenBank/DDBJ databases">
        <authorList>
            <person name="Brunel B."/>
        </authorList>
    </citation>
    <scope>NUCLEOTIDE SEQUENCE [LARGE SCALE GENOMIC DNA]</scope>
    <source>
        <strain evidence="10">STM5069sample</strain>
    </source>
</reference>
<evidence type="ECO:0000256" key="7">
    <source>
        <dbReference type="ARBA" id="ARBA00022840"/>
    </source>
</evidence>
<organism evidence="10 11">
    <name type="scientific">Mesorhizobium escarrei</name>
    <dbReference type="NCBI Taxonomy" id="666018"/>
    <lineage>
        <taxon>Bacteria</taxon>
        <taxon>Pseudomonadati</taxon>
        <taxon>Pseudomonadota</taxon>
        <taxon>Alphaproteobacteria</taxon>
        <taxon>Hyphomicrobiales</taxon>
        <taxon>Phyllobacteriaceae</taxon>
        <taxon>Mesorhizobium</taxon>
    </lineage>
</organism>
<protein>
    <recommendedName>
        <fullName evidence="2">histidine kinase</fullName>
        <ecNumber evidence="2">2.7.13.3</ecNumber>
    </recommendedName>
</protein>
<dbReference type="GO" id="GO:0004673">
    <property type="term" value="F:protein histidine kinase activity"/>
    <property type="evidence" value="ECO:0007669"/>
    <property type="project" value="UniProtKB-EC"/>
</dbReference>
<dbReference type="PROSITE" id="PS50109">
    <property type="entry name" value="HIS_KIN"/>
    <property type="match status" value="1"/>
</dbReference>
<keyword evidence="7" id="KW-0067">ATP-binding</keyword>
<dbReference type="Pfam" id="PF00512">
    <property type="entry name" value="HisKA"/>
    <property type="match status" value="1"/>
</dbReference>
<dbReference type="EC" id="2.7.13.3" evidence="2"/>
<evidence type="ECO:0000256" key="8">
    <source>
        <dbReference type="ARBA" id="ARBA00023012"/>
    </source>
</evidence>
<dbReference type="InterPro" id="IPR003594">
    <property type="entry name" value="HATPase_dom"/>
</dbReference>
<evidence type="ECO:0000256" key="5">
    <source>
        <dbReference type="ARBA" id="ARBA00022741"/>
    </source>
</evidence>
<evidence type="ECO:0000256" key="2">
    <source>
        <dbReference type="ARBA" id="ARBA00012438"/>
    </source>
</evidence>
<dbReference type="PRINTS" id="PR00344">
    <property type="entry name" value="BCTRLSENSOR"/>
</dbReference>
<comment type="caution">
    <text evidence="10">The sequence shown here is derived from an EMBL/GenBank/DDBJ whole genome shotgun (WGS) entry which is preliminary data.</text>
</comment>
<dbReference type="PANTHER" id="PTHR43065:SF10">
    <property type="entry name" value="PEROXIDE STRESS-ACTIVATED HISTIDINE KINASE MAK3"/>
    <property type="match status" value="1"/>
</dbReference>
<dbReference type="SUPFAM" id="SSF55874">
    <property type="entry name" value="ATPase domain of HSP90 chaperone/DNA topoisomerase II/histidine kinase"/>
    <property type="match status" value="1"/>
</dbReference>
<keyword evidence="6 10" id="KW-0418">Kinase</keyword>
<dbReference type="PANTHER" id="PTHR43065">
    <property type="entry name" value="SENSOR HISTIDINE KINASE"/>
    <property type="match status" value="1"/>
</dbReference>
<evidence type="ECO:0000313" key="11">
    <source>
        <dbReference type="Proteomes" id="UP001153050"/>
    </source>
</evidence>
<name>A0ABN8JKJ9_9HYPH</name>